<keyword evidence="1" id="KW-0812">Transmembrane</keyword>
<reference evidence="2 3" key="1">
    <citation type="journal article" date="2018" name="J. Microbiol.">
        <title>Salicibibacter kimchii gen. nov., sp. nov., a moderately halophilic and alkalitolerant bacterium in the family Bacillaceae, isolated from kimchi.</title>
        <authorList>
            <person name="Jang J.Y."/>
            <person name="Oh Y.J."/>
            <person name="Lim S.K."/>
            <person name="Park H.K."/>
            <person name="Lee C."/>
            <person name="Kim J.Y."/>
            <person name="Lee M.A."/>
            <person name="Choi H.J."/>
        </authorList>
    </citation>
    <scope>NUCLEOTIDE SEQUENCE [LARGE SCALE GENOMIC DNA]</scope>
    <source>
        <strain evidence="2 3">NKC1-1</strain>
    </source>
</reference>
<sequence length="240" mass="28504">MFQISIVFSYIFYILIKKRKERNERKGMSRAIKKHIFLFFVTVALMAFFLFLRGEWDPMHAWNRAFADISVLYIVAILLLGSSSKFSNSMKLLLHWRKQLGIWVAITAFAHVYIIFDGWIMWDFMRLFFVFNPMTNSYDTHPGFAIGNLIGIVALIYLFALFMTSNKKSIKMLGQESWKYLQQRVHIYYILVVLHTVYFLFFHIPLPNFARIPFLFLVVIVWAVHIFGFVKVLSERNQKN</sequence>
<dbReference type="EMBL" id="CP031092">
    <property type="protein sequence ID" value="AXF56815.1"/>
    <property type="molecule type" value="Genomic_DNA"/>
</dbReference>
<evidence type="ECO:0000313" key="3">
    <source>
        <dbReference type="Proteomes" id="UP000252100"/>
    </source>
</evidence>
<evidence type="ECO:0008006" key="4">
    <source>
        <dbReference type="Google" id="ProtNLM"/>
    </source>
</evidence>
<protein>
    <recommendedName>
        <fullName evidence="4">Ferric oxidoreductase domain-containing protein</fullName>
    </recommendedName>
</protein>
<keyword evidence="3" id="KW-1185">Reference proteome</keyword>
<gene>
    <name evidence="2" type="ORF">DT065_12920</name>
</gene>
<organism evidence="2 3">
    <name type="scientific">Salicibibacter kimchii</name>
    <dbReference type="NCBI Taxonomy" id="2099786"/>
    <lineage>
        <taxon>Bacteria</taxon>
        <taxon>Bacillati</taxon>
        <taxon>Bacillota</taxon>
        <taxon>Bacilli</taxon>
        <taxon>Bacillales</taxon>
        <taxon>Bacillaceae</taxon>
        <taxon>Salicibibacter</taxon>
    </lineage>
</organism>
<feature type="transmembrane region" description="Helical" evidence="1">
    <location>
        <begin position="142"/>
        <end position="164"/>
    </location>
</feature>
<dbReference type="AlphaFoldDB" id="A0A345C0T4"/>
<evidence type="ECO:0000313" key="2">
    <source>
        <dbReference type="EMBL" id="AXF56815.1"/>
    </source>
</evidence>
<keyword evidence="1" id="KW-0472">Membrane</keyword>
<feature type="transmembrane region" description="Helical" evidence="1">
    <location>
        <begin position="35"/>
        <end position="52"/>
    </location>
</feature>
<keyword evidence="1" id="KW-1133">Transmembrane helix</keyword>
<dbReference type="Proteomes" id="UP000252100">
    <property type="component" value="Chromosome"/>
</dbReference>
<proteinExistence type="predicted"/>
<dbReference type="KEGG" id="rue:DT065_12920"/>
<feature type="transmembrane region" description="Helical" evidence="1">
    <location>
        <begin position="102"/>
        <end position="122"/>
    </location>
</feature>
<evidence type="ECO:0000256" key="1">
    <source>
        <dbReference type="SAM" id="Phobius"/>
    </source>
</evidence>
<accession>A0A345C0T4</accession>
<name>A0A345C0T4_9BACI</name>
<feature type="transmembrane region" description="Helical" evidence="1">
    <location>
        <begin position="64"/>
        <end position="81"/>
    </location>
</feature>
<feature type="transmembrane region" description="Helical" evidence="1">
    <location>
        <begin position="212"/>
        <end position="233"/>
    </location>
</feature>
<feature type="transmembrane region" description="Helical" evidence="1">
    <location>
        <begin position="185"/>
        <end position="206"/>
    </location>
</feature>